<accession>A0ABR7A596</accession>
<feature type="transmembrane region" description="Helical" evidence="1">
    <location>
        <begin position="21"/>
        <end position="39"/>
    </location>
</feature>
<keyword evidence="3" id="KW-1185">Reference proteome</keyword>
<dbReference type="Proteomes" id="UP000654304">
    <property type="component" value="Unassembled WGS sequence"/>
</dbReference>
<keyword evidence="1" id="KW-0812">Transmembrane</keyword>
<sequence>MQTQLAEKNVAYSEEKMKQKIALFAWFAASLIVLGWWYYQFGLNPELSRTLRNESQIYLIIGMAVLSFPSGLLYLYLFGLLVYGLDSVGVDLHKYEMLEVLILWGGIVLSGYLQFFILFPFVRENFRFRQAQKSIHH</sequence>
<feature type="transmembrane region" description="Helical" evidence="1">
    <location>
        <begin position="59"/>
        <end position="85"/>
    </location>
</feature>
<evidence type="ECO:0000313" key="3">
    <source>
        <dbReference type="Proteomes" id="UP000654304"/>
    </source>
</evidence>
<proteinExistence type="predicted"/>
<comment type="caution">
    <text evidence="2">The sequence shown here is derived from an EMBL/GenBank/DDBJ whole genome shotgun (WGS) entry which is preliminary data.</text>
</comment>
<protein>
    <submittedName>
        <fullName evidence="2">Uncharacterized protein</fullName>
    </submittedName>
</protein>
<name>A0ABR7A596_9BURK</name>
<evidence type="ECO:0000256" key="1">
    <source>
        <dbReference type="SAM" id="Phobius"/>
    </source>
</evidence>
<keyword evidence="1" id="KW-1133">Transmembrane helix</keyword>
<gene>
    <name evidence="2" type="ORF">H8K43_09640</name>
</gene>
<dbReference type="EMBL" id="JACOGD010000004">
    <property type="protein sequence ID" value="MBC3931933.1"/>
    <property type="molecule type" value="Genomic_DNA"/>
</dbReference>
<reference evidence="2 3" key="1">
    <citation type="submission" date="2020-08" db="EMBL/GenBank/DDBJ databases">
        <title>Novel species isolated from subtropical streams in China.</title>
        <authorList>
            <person name="Lu H."/>
        </authorList>
    </citation>
    <scope>NUCLEOTIDE SEQUENCE [LARGE SCALE GENOMIC DNA]</scope>
    <source>
        <strain evidence="2 3">CY22W</strain>
    </source>
</reference>
<dbReference type="RefSeq" id="WP_186903623.1">
    <property type="nucleotide sequence ID" value="NZ_JACOGD010000004.1"/>
</dbReference>
<feature type="transmembrane region" description="Helical" evidence="1">
    <location>
        <begin position="97"/>
        <end position="119"/>
    </location>
</feature>
<keyword evidence="1" id="KW-0472">Membrane</keyword>
<organism evidence="2 3">
    <name type="scientific">Undibacterium curvum</name>
    <dbReference type="NCBI Taxonomy" id="2762294"/>
    <lineage>
        <taxon>Bacteria</taxon>
        <taxon>Pseudomonadati</taxon>
        <taxon>Pseudomonadota</taxon>
        <taxon>Betaproteobacteria</taxon>
        <taxon>Burkholderiales</taxon>
        <taxon>Oxalobacteraceae</taxon>
        <taxon>Undibacterium</taxon>
    </lineage>
</organism>
<evidence type="ECO:0000313" key="2">
    <source>
        <dbReference type="EMBL" id="MBC3931933.1"/>
    </source>
</evidence>